<dbReference type="PIRSF" id="PIRSF003113">
    <property type="entry name" value="BolA"/>
    <property type="match status" value="1"/>
</dbReference>
<keyword evidence="4" id="KW-1185">Reference proteome</keyword>
<dbReference type="Gene3D" id="3.30.300.90">
    <property type="entry name" value="BolA-like"/>
    <property type="match status" value="1"/>
</dbReference>
<accession>A0ABN0Y185</accession>
<dbReference type="SUPFAM" id="SSF82657">
    <property type="entry name" value="BolA-like"/>
    <property type="match status" value="1"/>
</dbReference>
<comment type="similarity">
    <text evidence="1 2">Belongs to the BolA/IbaG family.</text>
</comment>
<dbReference type="PANTHER" id="PTHR46229:SF2">
    <property type="entry name" value="BOLA-LIKE PROTEIN 1"/>
    <property type="match status" value="1"/>
</dbReference>
<evidence type="ECO:0000256" key="1">
    <source>
        <dbReference type="ARBA" id="ARBA00005578"/>
    </source>
</evidence>
<proteinExistence type="inferred from homology"/>
<protein>
    <submittedName>
        <fullName evidence="3">BolA family transcriptional regulator</fullName>
    </submittedName>
</protein>
<gene>
    <name evidence="3" type="ORF">GCM10009093_02660</name>
</gene>
<dbReference type="InterPro" id="IPR036065">
    <property type="entry name" value="BolA-like_sf"/>
</dbReference>
<evidence type="ECO:0000313" key="4">
    <source>
        <dbReference type="Proteomes" id="UP001500791"/>
    </source>
</evidence>
<evidence type="ECO:0000313" key="3">
    <source>
        <dbReference type="EMBL" id="GAA0379055.1"/>
    </source>
</evidence>
<organism evidence="3 4">
    <name type="scientific">Brevundimonas terrae</name>
    <dbReference type="NCBI Taxonomy" id="363631"/>
    <lineage>
        <taxon>Bacteria</taxon>
        <taxon>Pseudomonadati</taxon>
        <taxon>Pseudomonadota</taxon>
        <taxon>Alphaproteobacteria</taxon>
        <taxon>Caulobacterales</taxon>
        <taxon>Caulobacteraceae</taxon>
        <taxon>Brevundimonas</taxon>
    </lineage>
</organism>
<comment type="caution">
    <text evidence="3">The sequence shown here is derived from an EMBL/GenBank/DDBJ whole genome shotgun (WGS) entry which is preliminary data.</text>
</comment>
<dbReference type="InterPro" id="IPR050961">
    <property type="entry name" value="BolA/IbaG_stress_morph_reg"/>
</dbReference>
<dbReference type="InterPro" id="IPR002634">
    <property type="entry name" value="BolA"/>
</dbReference>
<reference evidence="3 4" key="1">
    <citation type="journal article" date="2019" name="Int. J. Syst. Evol. Microbiol.">
        <title>The Global Catalogue of Microorganisms (GCM) 10K type strain sequencing project: providing services to taxonomists for standard genome sequencing and annotation.</title>
        <authorList>
            <consortium name="The Broad Institute Genomics Platform"/>
            <consortium name="The Broad Institute Genome Sequencing Center for Infectious Disease"/>
            <person name="Wu L."/>
            <person name="Ma J."/>
        </authorList>
    </citation>
    <scope>NUCLEOTIDE SEQUENCE [LARGE SCALE GENOMIC DNA]</scope>
    <source>
        <strain evidence="3 4">JCM 13476</strain>
    </source>
</reference>
<sequence>MPMSADELRAHLTDAFPDAVIDLRDTAGDEDHWVALVVSSAFEGMSRVNRGRACNAALKGKLGTVVHSVSFDAKTPAEVI</sequence>
<evidence type="ECO:0000256" key="2">
    <source>
        <dbReference type="RuleBase" id="RU003860"/>
    </source>
</evidence>
<dbReference type="EMBL" id="BAAAEJ010000002">
    <property type="protein sequence ID" value="GAA0379055.1"/>
    <property type="molecule type" value="Genomic_DNA"/>
</dbReference>
<dbReference type="Pfam" id="PF01722">
    <property type="entry name" value="BolA"/>
    <property type="match status" value="1"/>
</dbReference>
<dbReference type="Proteomes" id="UP001500791">
    <property type="component" value="Unassembled WGS sequence"/>
</dbReference>
<dbReference type="PANTHER" id="PTHR46229">
    <property type="entry name" value="BOLA TRANSCRIPTION REGULATOR"/>
    <property type="match status" value="1"/>
</dbReference>
<dbReference type="RefSeq" id="WP_167178581.1">
    <property type="nucleotide sequence ID" value="NZ_BAAAEJ010000002.1"/>
</dbReference>
<name>A0ABN0Y185_9CAUL</name>